<gene>
    <name evidence="2" type="ORF">KC01_LOCUS22099</name>
</gene>
<evidence type="ECO:0000313" key="3">
    <source>
        <dbReference type="Proteomes" id="UP001497482"/>
    </source>
</evidence>
<name>A0AAV2KVE0_KNICA</name>
<dbReference type="AlphaFoldDB" id="A0AAV2KVE0"/>
<evidence type="ECO:0000313" key="2">
    <source>
        <dbReference type="EMBL" id="CAL1592915.1"/>
    </source>
</evidence>
<sequence length="93" mass="9781">MVRESTVSDWDLSSGPGTSLGVQTGTCPQVSESQVSDGTSPQVQVSPCQTGLVSVFQESTVVRLGLGLRSRSPVSDWATSPQVQGSPRVSDWD</sequence>
<dbReference type="EMBL" id="OZ035824">
    <property type="protein sequence ID" value="CAL1592915.1"/>
    <property type="molecule type" value="Genomic_DNA"/>
</dbReference>
<accession>A0AAV2KVE0</accession>
<reference evidence="2 3" key="1">
    <citation type="submission" date="2024-04" db="EMBL/GenBank/DDBJ databases">
        <authorList>
            <person name="Waldvogel A.-M."/>
            <person name="Schoenle A."/>
        </authorList>
    </citation>
    <scope>NUCLEOTIDE SEQUENCE [LARGE SCALE GENOMIC DNA]</scope>
</reference>
<feature type="region of interest" description="Disordered" evidence="1">
    <location>
        <begin position="71"/>
        <end position="93"/>
    </location>
</feature>
<feature type="region of interest" description="Disordered" evidence="1">
    <location>
        <begin position="1"/>
        <end position="44"/>
    </location>
</feature>
<feature type="compositionally biased region" description="Polar residues" evidence="1">
    <location>
        <begin position="77"/>
        <end position="87"/>
    </location>
</feature>
<keyword evidence="3" id="KW-1185">Reference proteome</keyword>
<dbReference type="Proteomes" id="UP001497482">
    <property type="component" value="Chromosome 2"/>
</dbReference>
<feature type="compositionally biased region" description="Polar residues" evidence="1">
    <location>
        <begin position="15"/>
        <end position="44"/>
    </location>
</feature>
<protein>
    <submittedName>
        <fullName evidence="2">Uncharacterized protein</fullName>
    </submittedName>
</protein>
<organism evidence="2 3">
    <name type="scientific">Knipowitschia caucasica</name>
    <name type="common">Caucasian dwarf goby</name>
    <name type="synonym">Pomatoschistus caucasicus</name>
    <dbReference type="NCBI Taxonomy" id="637954"/>
    <lineage>
        <taxon>Eukaryota</taxon>
        <taxon>Metazoa</taxon>
        <taxon>Chordata</taxon>
        <taxon>Craniata</taxon>
        <taxon>Vertebrata</taxon>
        <taxon>Euteleostomi</taxon>
        <taxon>Actinopterygii</taxon>
        <taxon>Neopterygii</taxon>
        <taxon>Teleostei</taxon>
        <taxon>Neoteleostei</taxon>
        <taxon>Acanthomorphata</taxon>
        <taxon>Gobiaria</taxon>
        <taxon>Gobiiformes</taxon>
        <taxon>Gobioidei</taxon>
        <taxon>Gobiidae</taxon>
        <taxon>Gobiinae</taxon>
        <taxon>Knipowitschia</taxon>
    </lineage>
</organism>
<evidence type="ECO:0000256" key="1">
    <source>
        <dbReference type="SAM" id="MobiDB-lite"/>
    </source>
</evidence>
<proteinExistence type="predicted"/>